<accession>A0A7C3H5Q4</accession>
<proteinExistence type="inferred from homology"/>
<dbReference type="Gene3D" id="3.10.20.300">
    <property type="entry name" value="mk0293 like domain"/>
    <property type="match status" value="1"/>
</dbReference>
<evidence type="ECO:0000256" key="1">
    <source>
        <dbReference type="ARBA" id="ARBA00022596"/>
    </source>
</evidence>
<dbReference type="EMBL" id="DRMH01000126">
    <property type="protein sequence ID" value="HFC98605.1"/>
    <property type="molecule type" value="Genomic_DNA"/>
</dbReference>
<dbReference type="Pfam" id="PF01969">
    <property type="entry name" value="Ni_insertion"/>
    <property type="match status" value="1"/>
</dbReference>
<dbReference type="HAMAP" id="MF_01074">
    <property type="entry name" value="LarC"/>
    <property type="match status" value="1"/>
</dbReference>
<evidence type="ECO:0000256" key="2">
    <source>
        <dbReference type="HAMAP-Rule" id="MF_01074"/>
    </source>
</evidence>
<reference evidence="3" key="1">
    <citation type="journal article" date="2020" name="mSystems">
        <title>Genome- and Community-Level Interaction Insights into Carbon Utilization and Element Cycling Functions of Hydrothermarchaeota in Hydrothermal Sediment.</title>
        <authorList>
            <person name="Zhou Z."/>
            <person name="Liu Y."/>
            <person name="Xu W."/>
            <person name="Pan J."/>
            <person name="Luo Z.H."/>
            <person name="Li M."/>
        </authorList>
    </citation>
    <scope>NUCLEOTIDE SEQUENCE [LARGE SCALE GENOMIC DNA]</scope>
    <source>
        <strain evidence="3">HyVt-483</strain>
    </source>
</reference>
<keyword evidence="2" id="KW-0456">Lyase</keyword>
<name>A0A7C3H5Q4_9BACT</name>
<dbReference type="Gene3D" id="3.30.70.1380">
    <property type="entry name" value="Transcriptional regulatory protein pf0864 domain like"/>
    <property type="match status" value="1"/>
</dbReference>
<dbReference type="GO" id="GO:0016151">
    <property type="term" value="F:nickel cation binding"/>
    <property type="evidence" value="ECO:0007669"/>
    <property type="project" value="UniProtKB-UniRule"/>
</dbReference>
<gene>
    <name evidence="3" type="primary">larC</name>
    <name evidence="3" type="ORF">ENJ40_09175</name>
</gene>
<sequence>MRRAYLQAVGGVAGDMLLAAVISAGAPEAELANFLAGLPGKLILRTERVTVSGLSALRVRLSAEDPGALPPRFPEFMALLDRLELEAKLREKAREIFELIFSAEARVHGKDPSEVNLHELSAYDTLGDVLGVLYGLHHLGLSELYASPLPLGSGLLETVHGRLPHPAPAAAEILRGVPVYGVPEEVETVTPTGAALVRVLARGFGPMPPLRLEAVGVGAGTFTLKSRPNILRLFVGAPEPAISSDEVVEIVCDLDDESPEVLARVAERLLSEGALDAGFLPRTMKKGRPGVRLEALARPEDVERLSALILEETSTLGVRLRRTERRVLPRRVETVETPYGPVRVKISRTPSGAEKIKPEYRDLARLSEGTGIPLRRLSEEVKAALKGFKMEISPVKEQQNE</sequence>
<comment type="similarity">
    <text evidence="2">Belongs to the LarC family.</text>
</comment>
<dbReference type="Proteomes" id="UP000886043">
    <property type="component" value="Unassembled WGS sequence"/>
</dbReference>
<dbReference type="NCBIfam" id="TIGR00299">
    <property type="entry name" value="nickel pincer cofactor biosynthesis protein LarC"/>
    <property type="match status" value="1"/>
</dbReference>
<protein>
    <recommendedName>
        <fullName evidence="2">Putative nickel insertion protein</fullName>
    </recommendedName>
</protein>
<evidence type="ECO:0000313" key="3">
    <source>
        <dbReference type="EMBL" id="HFC98605.1"/>
    </source>
</evidence>
<dbReference type="GO" id="GO:0016829">
    <property type="term" value="F:lyase activity"/>
    <property type="evidence" value="ECO:0007669"/>
    <property type="project" value="UniProtKB-UniRule"/>
</dbReference>
<dbReference type="PANTHER" id="PTHR36566:SF1">
    <property type="entry name" value="PYRIDINIUM-3,5-BISTHIOCARBOXYLIC ACID MONONUCLEOTIDE NICKEL INSERTION PROTEIN"/>
    <property type="match status" value="1"/>
</dbReference>
<dbReference type="InterPro" id="IPR002822">
    <property type="entry name" value="Ni_insertion"/>
</dbReference>
<dbReference type="PANTHER" id="PTHR36566">
    <property type="entry name" value="NICKEL INSERTION PROTEIN-RELATED"/>
    <property type="match status" value="1"/>
</dbReference>
<organism evidence="3">
    <name type="scientific">Thermosulfurimonas dismutans</name>
    <dbReference type="NCBI Taxonomy" id="999894"/>
    <lineage>
        <taxon>Bacteria</taxon>
        <taxon>Pseudomonadati</taxon>
        <taxon>Thermodesulfobacteriota</taxon>
        <taxon>Thermodesulfobacteria</taxon>
        <taxon>Thermodesulfobacteriales</taxon>
        <taxon>Thermodesulfobacteriaceae</taxon>
        <taxon>Thermosulfurimonas</taxon>
    </lineage>
</organism>
<dbReference type="AlphaFoldDB" id="A0A7C3H5Q4"/>
<comment type="caution">
    <text evidence="3">The sequence shown here is derived from an EMBL/GenBank/DDBJ whole genome shotgun (WGS) entry which is preliminary data.</text>
</comment>
<keyword evidence="1 2" id="KW-0533">Nickel</keyword>